<protein>
    <recommendedName>
        <fullName evidence="4">Transmembrane protein</fullName>
    </recommendedName>
</protein>
<dbReference type="AlphaFoldDB" id="G0QQF9"/>
<sequence length="604" mass="69664">MKSIQFLLLLILILYCDCNNQVITYEFDTTNFSESQGWIVNQNIRQSIQTCVNTFFGAIYTNGGEASVKKSYQSTVDQTNLNIQFELWALEVFNLQTIQININSKKIDFKASAVGLPATTGDQQPEQNVPGCLKSSPQYPIFIEAQIPYINKNFEFEIYSAYTNPYNFNWGIRKLKIIAQYKSDLCHASCNCDSGENPNGVCTSCIDPNSIMVQNIFCQCDISKNYVLVSKNPFKCETILTKPIEDLTKCDVELYKSIQNLRIVSYCMSNKENGNNFVLNQISYYWPKDTISNPCKETLHSSLFFQYQDGTYQLVDNKYLNYQQNYVTSIKVALIDIYQLAFSTKLLYDNVIYQVINMQIELGNIRQTLRVHKFMIIVYTSRDTVTTFQIDTTLQQTDKCMQGSDYCVIIADLDLHGSLCETSDCESFKNNNQYIVGDFLYTQVKFVDKTYKKDLVLNRVLFLGDDIVLDLTPLAKVTRNRKKSRLRILRDNGSGFINVELGLPYPSNNAQIQMNFNIYPDGANPYGQGDGFGDYDFTRNLQKIEETKMASTNIQIQVFKNNEELIQYNYQKNSQNINYENIQKQNSLFLNFFSLLFIIILFMY</sequence>
<feature type="chain" id="PRO_5003408091" description="Transmembrane protein" evidence="1">
    <location>
        <begin position="19"/>
        <end position="604"/>
    </location>
</feature>
<dbReference type="Proteomes" id="UP000008983">
    <property type="component" value="Unassembled WGS sequence"/>
</dbReference>
<dbReference type="EMBL" id="GL983631">
    <property type="protein sequence ID" value="EGR32544.1"/>
    <property type="molecule type" value="Genomic_DNA"/>
</dbReference>
<organism evidence="2 3">
    <name type="scientific">Ichthyophthirius multifiliis</name>
    <name type="common">White spot disease agent</name>
    <name type="synonym">Ich</name>
    <dbReference type="NCBI Taxonomy" id="5932"/>
    <lineage>
        <taxon>Eukaryota</taxon>
        <taxon>Sar</taxon>
        <taxon>Alveolata</taxon>
        <taxon>Ciliophora</taxon>
        <taxon>Intramacronucleata</taxon>
        <taxon>Oligohymenophorea</taxon>
        <taxon>Hymenostomatida</taxon>
        <taxon>Ophryoglenina</taxon>
        <taxon>Ichthyophthirius</taxon>
    </lineage>
</organism>
<evidence type="ECO:0000256" key="1">
    <source>
        <dbReference type="SAM" id="SignalP"/>
    </source>
</evidence>
<accession>G0QQF9</accession>
<dbReference type="RefSeq" id="XP_004036530.1">
    <property type="nucleotide sequence ID" value="XM_004036482.1"/>
</dbReference>
<keyword evidence="3" id="KW-1185">Reference proteome</keyword>
<keyword evidence="1" id="KW-0732">Signal</keyword>
<dbReference type="GeneID" id="14908707"/>
<evidence type="ECO:0008006" key="4">
    <source>
        <dbReference type="Google" id="ProtNLM"/>
    </source>
</evidence>
<reference evidence="2 3" key="1">
    <citation type="submission" date="2011-07" db="EMBL/GenBank/DDBJ databases">
        <authorList>
            <person name="Coyne R."/>
            <person name="Brami D."/>
            <person name="Johnson J."/>
            <person name="Hostetler J."/>
            <person name="Hannick L."/>
            <person name="Clark T."/>
            <person name="Cassidy-Hanley D."/>
            <person name="Inman J."/>
        </authorList>
    </citation>
    <scope>NUCLEOTIDE SEQUENCE [LARGE SCALE GENOMIC DNA]</scope>
    <source>
        <strain evidence="2 3">G5</strain>
    </source>
</reference>
<feature type="signal peptide" evidence="1">
    <location>
        <begin position="1"/>
        <end position="18"/>
    </location>
</feature>
<dbReference type="InParanoid" id="G0QQF9"/>
<gene>
    <name evidence="2" type="ORF">IMG5_078320</name>
</gene>
<name>G0QQF9_ICHMU</name>
<evidence type="ECO:0000313" key="3">
    <source>
        <dbReference type="Proteomes" id="UP000008983"/>
    </source>
</evidence>
<evidence type="ECO:0000313" key="2">
    <source>
        <dbReference type="EMBL" id="EGR32544.1"/>
    </source>
</evidence>
<proteinExistence type="predicted"/>
<dbReference type="STRING" id="857967.G0QQF9"/>